<dbReference type="AlphaFoldDB" id="A0AAU3HQR5"/>
<protein>
    <submittedName>
        <fullName evidence="1">Cysteine hydrolase</fullName>
    </submittedName>
</protein>
<dbReference type="SUPFAM" id="SSF52499">
    <property type="entry name" value="Isochorismatase-like hydrolases"/>
    <property type="match status" value="1"/>
</dbReference>
<organism evidence="1">
    <name type="scientific">Streptomyces sp. NBC_01393</name>
    <dbReference type="NCBI Taxonomy" id="2903851"/>
    <lineage>
        <taxon>Bacteria</taxon>
        <taxon>Bacillati</taxon>
        <taxon>Actinomycetota</taxon>
        <taxon>Actinomycetes</taxon>
        <taxon>Kitasatosporales</taxon>
        <taxon>Streptomycetaceae</taxon>
        <taxon>Streptomyces</taxon>
    </lineage>
</organism>
<dbReference type="Gene3D" id="3.40.50.850">
    <property type="entry name" value="Isochorismatase-like"/>
    <property type="match status" value="1"/>
</dbReference>
<name>A0AAU3HQR5_9ACTN</name>
<dbReference type="InterPro" id="IPR036380">
    <property type="entry name" value="Isochorismatase-like_sf"/>
</dbReference>
<dbReference type="GO" id="GO:0016787">
    <property type="term" value="F:hydrolase activity"/>
    <property type="evidence" value="ECO:0007669"/>
    <property type="project" value="UniProtKB-KW"/>
</dbReference>
<gene>
    <name evidence="1" type="ORF">OG699_07590</name>
</gene>
<accession>A0AAU3HQR5</accession>
<keyword evidence="1" id="KW-0378">Hydrolase</keyword>
<evidence type="ECO:0000313" key="1">
    <source>
        <dbReference type="EMBL" id="WTZ07856.1"/>
    </source>
</evidence>
<proteinExistence type="predicted"/>
<reference evidence="1" key="1">
    <citation type="submission" date="2022-10" db="EMBL/GenBank/DDBJ databases">
        <title>The complete genomes of actinobacterial strains from the NBC collection.</title>
        <authorList>
            <person name="Joergensen T.S."/>
            <person name="Alvarez Arevalo M."/>
            <person name="Sterndorff E.B."/>
            <person name="Faurdal D."/>
            <person name="Vuksanovic O."/>
            <person name="Mourched A.-S."/>
            <person name="Charusanti P."/>
            <person name="Shaw S."/>
            <person name="Blin K."/>
            <person name="Weber T."/>
        </authorList>
    </citation>
    <scope>NUCLEOTIDE SEQUENCE</scope>
    <source>
        <strain evidence="1">NBC_01393</strain>
    </source>
</reference>
<sequence>MRTGYEHGFRVITLTDCVAATSQEEQDNAIAYNFSMFSLPMASVDVIAAL</sequence>
<dbReference type="EMBL" id="CP109546">
    <property type="protein sequence ID" value="WTZ07856.1"/>
    <property type="molecule type" value="Genomic_DNA"/>
</dbReference>